<dbReference type="GO" id="GO:0032233">
    <property type="term" value="P:positive regulation of actin filament bundle assembly"/>
    <property type="evidence" value="ECO:0007669"/>
    <property type="project" value="TreeGrafter"/>
</dbReference>
<accession>A0A8J7NT42</accession>
<reference evidence="1" key="1">
    <citation type="journal article" date="2021" name="Cell">
        <title>Tracing the genetic footprints of vertebrate landing in non-teleost ray-finned fishes.</title>
        <authorList>
            <person name="Bi X."/>
            <person name="Wang K."/>
            <person name="Yang L."/>
            <person name="Pan H."/>
            <person name="Jiang H."/>
            <person name="Wei Q."/>
            <person name="Fang M."/>
            <person name="Yu H."/>
            <person name="Zhu C."/>
            <person name="Cai Y."/>
            <person name="He Y."/>
            <person name="Gan X."/>
            <person name="Zeng H."/>
            <person name="Yu D."/>
            <person name="Zhu Y."/>
            <person name="Jiang H."/>
            <person name="Qiu Q."/>
            <person name="Yang H."/>
            <person name="Zhang Y.E."/>
            <person name="Wang W."/>
            <person name="Zhu M."/>
            <person name="He S."/>
            <person name="Zhang G."/>
        </authorList>
    </citation>
    <scope>NUCLEOTIDE SEQUENCE</scope>
    <source>
        <strain evidence="1">Allg_001</strain>
    </source>
</reference>
<dbReference type="Pfam" id="PF00235">
    <property type="entry name" value="Profilin"/>
    <property type="match status" value="1"/>
</dbReference>
<dbReference type="Gene3D" id="3.30.450.30">
    <property type="entry name" value="Dynein light chain 2a, cytoplasmic"/>
    <property type="match status" value="2"/>
</dbReference>
<evidence type="ECO:0000313" key="1">
    <source>
        <dbReference type="EMBL" id="MBN3318396.1"/>
    </source>
</evidence>
<dbReference type="InterPro" id="IPR048278">
    <property type="entry name" value="PFN"/>
</dbReference>
<organism evidence="1 2">
    <name type="scientific">Atractosteus spatula</name>
    <name type="common">Alligator gar</name>
    <name type="synonym">Lepisosteus spatula</name>
    <dbReference type="NCBI Taxonomy" id="7917"/>
    <lineage>
        <taxon>Eukaryota</taxon>
        <taxon>Metazoa</taxon>
        <taxon>Chordata</taxon>
        <taxon>Craniata</taxon>
        <taxon>Vertebrata</taxon>
        <taxon>Euteleostomi</taxon>
        <taxon>Actinopterygii</taxon>
        <taxon>Neopterygii</taxon>
        <taxon>Holostei</taxon>
        <taxon>Semionotiformes</taxon>
        <taxon>Lepisosteidae</taxon>
        <taxon>Atractosteus</taxon>
    </lineage>
</organism>
<dbReference type="GO" id="GO:0030833">
    <property type="term" value="P:regulation of actin filament polymerization"/>
    <property type="evidence" value="ECO:0007669"/>
    <property type="project" value="TreeGrafter"/>
</dbReference>
<dbReference type="Proteomes" id="UP000736164">
    <property type="component" value="Unassembled WGS sequence"/>
</dbReference>
<sequence length="372" mass="39577">MSWDGYVTSLMTGGECQDAAIVGYEAGAQSVWAAAKGKTFEKITLRGRRGKLLFWSQSGTSRGASLEIQEAFERGGGGGTGRVLKFLPSPEHAARRLKADFLVSESSALLTPRRITPGAQGILARIHNAFICRRFGKEMRTRLFKLCCSARGAVCTGTALSCIRVGEQALPRSSVRHSLSLLPWSESDSRDGGVSRDLCGWPLPWVQEGLSDSSPSLRKSSALRSGFGGGPQFIGLATRWLTGQGGAGPWDGQCEQGEIAAVTSKDRSSFFINGVTLGGVKCSVLRDRLNEDGEWTMDLRTKSAEGQPTYNITIAKSNKGTALLIHCSFPSPAHFGASPLYSPAQCEQGSPACLYVIECASLCSACCAAAPP</sequence>
<dbReference type="SUPFAM" id="SSF55770">
    <property type="entry name" value="Profilin (actin-binding protein)"/>
    <property type="match status" value="2"/>
</dbReference>
<proteinExistence type="predicted"/>
<feature type="non-terminal residue" evidence="1">
    <location>
        <position position="372"/>
    </location>
</feature>
<dbReference type="GO" id="GO:0003779">
    <property type="term" value="F:actin binding"/>
    <property type="evidence" value="ECO:0007669"/>
    <property type="project" value="InterPro"/>
</dbReference>
<dbReference type="PANTHER" id="PTHR13936">
    <property type="entry name" value="PROFILIN"/>
    <property type="match status" value="1"/>
</dbReference>
<gene>
    <name evidence="1" type="primary">Pfn1</name>
    <name evidence="1" type="ORF">GTO95_0008285</name>
</gene>
<dbReference type="EMBL" id="JAAWVO010039663">
    <property type="protein sequence ID" value="MBN3318396.1"/>
    <property type="molecule type" value="Genomic_DNA"/>
</dbReference>
<keyword evidence="2" id="KW-1185">Reference proteome</keyword>
<protein>
    <submittedName>
        <fullName evidence="1">PROF1 protein</fullName>
    </submittedName>
</protein>
<dbReference type="GO" id="GO:0005737">
    <property type="term" value="C:cytoplasm"/>
    <property type="evidence" value="ECO:0007669"/>
    <property type="project" value="TreeGrafter"/>
</dbReference>
<dbReference type="InterPro" id="IPR036140">
    <property type="entry name" value="PFN_sf"/>
</dbReference>
<feature type="non-terminal residue" evidence="1">
    <location>
        <position position="1"/>
    </location>
</feature>
<comment type="caution">
    <text evidence="1">The sequence shown here is derived from an EMBL/GenBank/DDBJ whole genome shotgun (WGS) entry which is preliminary data.</text>
</comment>
<dbReference type="AlphaFoldDB" id="A0A8J7NT42"/>
<name>A0A8J7NT42_ATRSP</name>
<evidence type="ECO:0000313" key="2">
    <source>
        <dbReference type="Proteomes" id="UP000736164"/>
    </source>
</evidence>